<accession>A0ABU9GND9</accession>
<dbReference type="InterPro" id="IPR036388">
    <property type="entry name" value="WH-like_DNA-bd_sf"/>
</dbReference>
<dbReference type="CDD" id="cd07377">
    <property type="entry name" value="WHTH_GntR"/>
    <property type="match status" value="1"/>
</dbReference>
<gene>
    <name evidence="5" type="ORF">V6256_04265</name>
</gene>
<dbReference type="PROSITE" id="PS50949">
    <property type="entry name" value="HTH_GNTR"/>
    <property type="match status" value="1"/>
</dbReference>
<dbReference type="SUPFAM" id="SSF48008">
    <property type="entry name" value="GntR ligand-binding domain-like"/>
    <property type="match status" value="1"/>
</dbReference>
<keyword evidence="2" id="KW-0238">DNA-binding</keyword>
<protein>
    <submittedName>
        <fullName evidence="5">FCD domain-containing protein</fullName>
    </submittedName>
</protein>
<dbReference type="SMART" id="SM00895">
    <property type="entry name" value="FCD"/>
    <property type="match status" value="1"/>
</dbReference>
<evidence type="ECO:0000313" key="5">
    <source>
        <dbReference type="EMBL" id="MEL0628817.1"/>
    </source>
</evidence>
<dbReference type="InterPro" id="IPR011711">
    <property type="entry name" value="GntR_C"/>
</dbReference>
<dbReference type="SUPFAM" id="SSF46785">
    <property type="entry name" value="Winged helix' DNA-binding domain"/>
    <property type="match status" value="1"/>
</dbReference>
<dbReference type="RefSeq" id="WP_341596824.1">
    <property type="nucleotide sequence ID" value="NZ_JBAKAZ010000010.1"/>
</dbReference>
<dbReference type="InterPro" id="IPR036390">
    <property type="entry name" value="WH_DNA-bd_sf"/>
</dbReference>
<name>A0ABU9GND9_9GAMM</name>
<dbReference type="EMBL" id="JBAKAZ010000010">
    <property type="protein sequence ID" value="MEL0628817.1"/>
    <property type="molecule type" value="Genomic_DNA"/>
</dbReference>
<evidence type="ECO:0000256" key="3">
    <source>
        <dbReference type="ARBA" id="ARBA00023163"/>
    </source>
</evidence>
<evidence type="ECO:0000259" key="4">
    <source>
        <dbReference type="PROSITE" id="PS50949"/>
    </source>
</evidence>
<dbReference type="SMART" id="SM00345">
    <property type="entry name" value="HTH_GNTR"/>
    <property type="match status" value="1"/>
</dbReference>
<dbReference type="PANTHER" id="PTHR43537:SF5">
    <property type="entry name" value="UXU OPERON TRANSCRIPTIONAL REGULATOR"/>
    <property type="match status" value="1"/>
</dbReference>
<dbReference type="Gene3D" id="1.10.10.10">
    <property type="entry name" value="Winged helix-like DNA-binding domain superfamily/Winged helix DNA-binding domain"/>
    <property type="match status" value="1"/>
</dbReference>
<keyword evidence="1" id="KW-0805">Transcription regulation</keyword>
<dbReference type="InterPro" id="IPR000524">
    <property type="entry name" value="Tscrpt_reg_HTH_GntR"/>
</dbReference>
<dbReference type="Pfam" id="PF07729">
    <property type="entry name" value="FCD"/>
    <property type="match status" value="1"/>
</dbReference>
<dbReference type="InterPro" id="IPR008920">
    <property type="entry name" value="TF_FadR/GntR_C"/>
</dbReference>
<proteinExistence type="predicted"/>
<sequence>MPSTHIEPQNTRRYVVIGKELREQLANNVYKIGDRLPTEREIAESYGVSRTVIREAIIMLEIEGLVEVRKGSGVYVTSLPLSSTLPFQNISNNTDTNNMISAFSGLTGTDIGPFELLQARQLIESNIAEFAALQITKAEIDAIKKVLQKEKRSLEIGDSNEDYDRQFHILVAEATKNTFFSDVVKLMWRMRLESKMWAQLHTHIDTIDYRKTWLNEHAAILSALQKKDAAAAKQAMWQHFESIKSTLLALSDVDDENFDGYLFDSYPLTKATV</sequence>
<evidence type="ECO:0000313" key="6">
    <source>
        <dbReference type="Proteomes" id="UP001369082"/>
    </source>
</evidence>
<organism evidence="5 6">
    <name type="scientific">Psychromonas aquatilis</name>
    <dbReference type="NCBI Taxonomy" id="2005072"/>
    <lineage>
        <taxon>Bacteria</taxon>
        <taxon>Pseudomonadati</taxon>
        <taxon>Pseudomonadota</taxon>
        <taxon>Gammaproteobacteria</taxon>
        <taxon>Alteromonadales</taxon>
        <taxon>Psychromonadaceae</taxon>
        <taxon>Psychromonas</taxon>
    </lineage>
</organism>
<keyword evidence="6" id="KW-1185">Reference proteome</keyword>
<feature type="domain" description="HTH gntR-type" evidence="4">
    <location>
        <begin position="11"/>
        <end position="79"/>
    </location>
</feature>
<evidence type="ECO:0000256" key="2">
    <source>
        <dbReference type="ARBA" id="ARBA00023125"/>
    </source>
</evidence>
<dbReference type="Proteomes" id="UP001369082">
    <property type="component" value="Unassembled WGS sequence"/>
</dbReference>
<dbReference type="PANTHER" id="PTHR43537">
    <property type="entry name" value="TRANSCRIPTIONAL REGULATOR, GNTR FAMILY"/>
    <property type="match status" value="1"/>
</dbReference>
<evidence type="ECO:0000256" key="1">
    <source>
        <dbReference type="ARBA" id="ARBA00023015"/>
    </source>
</evidence>
<reference evidence="5 6" key="1">
    <citation type="submission" date="2024-02" db="EMBL/GenBank/DDBJ databases">
        <title>Bacteria isolated from the canopy kelp, Nereocystis luetkeana.</title>
        <authorList>
            <person name="Pfister C.A."/>
            <person name="Younker I.T."/>
            <person name="Light S.H."/>
        </authorList>
    </citation>
    <scope>NUCLEOTIDE SEQUENCE [LARGE SCALE GENOMIC DNA]</scope>
    <source>
        <strain evidence="5 6">TI.1.05</strain>
    </source>
</reference>
<dbReference type="Gene3D" id="1.20.120.530">
    <property type="entry name" value="GntR ligand-binding domain-like"/>
    <property type="match status" value="1"/>
</dbReference>
<dbReference type="PRINTS" id="PR00035">
    <property type="entry name" value="HTHGNTR"/>
</dbReference>
<dbReference type="Pfam" id="PF00392">
    <property type="entry name" value="GntR"/>
    <property type="match status" value="1"/>
</dbReference>
<keyword evidence="3" id="KW-0804">Transcription</keyword>
<comment type="caution">
    <text evidence="5">The sequence shown here is derived from an EMBL/GenBank/DDBJ whole genome shotgun (WGS) entry which is preliminary data.</text>
</comment>